<feature type="region of interest" description="Disordered" evidence="1">
    <location>
        <begin position="1525"/>
        <end position="1548"/>
    </location>
</feature>
<evidence type="ECO:0000313" key="3">
    <source>
        <dbReference type="EMBL" id="NDJ16267.1"/>
    </source>
</evidence>
<evidence type="ECO:0000256" key="1">
    <source>
        <dbReference type="SAM" id="MobiDB-lite"/>
    </source>
</evidence>
<dbReference type="RefSeq" id="WP_238393000.1">
    <property type="nucleotide sequence ID" value="NZ_WVIE01000003.1"/>
</dbReference>
<feature type="transmembrane region" description="Helical" evidence="2">
    <location>
        <begin position="50"/>
        <end position="71"/>
    </location>
</feature>
<feature type="compositionally biased region" description="Polar residues" evidence="1">
    <location>
        <begin position="1529"/>
        <end position="1544"/>
    </location>
</feature>
<protein>
    <submittedName>
        <fullName evidence="3">Uncharacterized protein</fullName>
    </submittedName>
</protein>
<feature type="compositionally biased region" description="Low complexity" evidence="1">
    <location>
        <begin position="1603"/>
        <end position="1621"/>
    </location>
</feature>
<keyword evidence="2" id="KW-1133">Transmembrane helix</keyword>
<keyword evidence="2" id="KW-0472">Membrane</keyword>
<organism evidence="3 4">
    <name type="scientific">Myxacorys almedinensis A</name>
    <dbReference type="NCBI Taxonomy" id="2690445"/>
    <lineage>
        <taxon>Bacteria</taxon>
        <taxon>Bacillati</taxon>
        <taxon>Cyanobacteriota</taxon>
        <taxon>Cyanophyceae</taxon>
        <taxon>Leptolyngbyales</taxon>
        <taxon>Leptolyngbyaceae</taxon>
        <taxon>Myxacorys</taxon>
        <taxon>Myxacorys almedinensis</taxon>
    </lineage>
</organism>
<dbReference type="InterPro" id="IPR049774">
    <property type="entry name" value="EPS_HpsA-like"/>
</dbReference>
<gene>
    <name evidence="3" type="ORF">GS601_03005</name>
</gene>
<dbReference type="Proteomes" id="UP000646053">
    <property type="component" value="Unassembled WGS sequence"/>
</dbReference>
<accession>A0A8J7YX60</accession>
<sequence>MSHRKLAQAIQGLFRQVRRLYRSLTKSFVNWLLRSALINQHQGKVAPSGFVLPTTVLLVLVVSLTVGALTFRAYNRNTQVIGEAQQRVIYNAATPAVDRARSKMEFLFDPTRDTRYPGGVPSEELLYNMLLNDGSSSIIKLPVKDKQGNLVEAYDLSDETRIDLNGDGKKDNAWSFRTDTDSDGKADATVVYSIALRTPYDPEKPKKTINEQLVSLSDKEKANFNIKDKTGKVVEPAAIVVRHGPLSNDLKAIGCTTTAGNSAPEGGWFEDSANTSILRKNFQVDALVIPDAAKSTAVTLEMHQDRQINRGNKWGAWFRNDLEIYPGPTFNWNGAMHTEGSLIVGGSSGKFNAHLISAKNSCVYEPASNSDITVTSYQDNNSQLLYQGVAIAGAMKTNTTAGSVAIYIHGPKPENSAKTLNSGSDAAKNNVTPINVSIDPKKVLTEDGYTNRSQTNNSTLQDWNNLKTKGLGERIKNVSEKAPYVDDLYRADDRWGPKYKYDDNKDGQIPAGKKVGDDIVGDQYSRLTLQNPPSLEQSSEGVVGLDGYWERRARSAGLRILVGERLELGNLNTWFAPQNKNGNDFIESGETEGDPLYPPTVKPYPVASSGTTVKHVDLQRRSLRDNVSAVQSTAVYHFNVEPKNPDYPVACLATTAHPGTPTTLRQSINFIQTQFAKGGDPASPENAFLLTNFFTGQGTNGWEFNPPANDAAAFELAMNSDSPLRKALTNLASFAGDPDGAYPPKSDDKIHPYPALTMWGNFSNLRRTLGKLEGGTQYANLSIADKTYLHTAACTLGSLAYTISQLQQFDPSNPNNDFVPSRALTPSLSQNGRVLSDLAGRLFTLMDGEIKTANGGDEVLPKSQLSTYGYKENGIYSPSDYNAKDYYNVPPEVFIGVLKRQIAAVSGSDVENDPRIRLAEMIMLHHQIRRDRTFGFRPSPAFGEYVVKYQDAYYPVFPTACDPDEFTFGQRVGGADPFQGNGDATDPDLKIARGISSVKLADGSREDASNLAKLSQKELGKYRLALSRLCGTVDTRNYEPGNPAKQATVLPKFPSLHYIFPEKDHTLTGAIEDIPGSSLKYDYRQPDGTSLPGNPDPEPYITDAYVKTLVLSKPFRQVDAALPGTAGTNRARFRTFEPQTPASAIPISNISANINSNGINGSLSPTTSSSRPYFVPDTSAPPAWTPTIPFPIEDYSVEAVALQPKKLNDWTLPKMLQPDLPSGSYSSTFKTNGPTKTSAPNFPTNFIVTPDANDPTNPNKSSVTAVPFLDRAFFDGRQYLLTRSLDIDLGMLRNNLAGTQNVWLPESGVVYAFREDAIREDAIKRPDAATGMDVRNLAETKDPSVDARGISTKAIDFLPDPDRRSHGFRLRNGAQVKRKDGLIDTDKNIRGLSFFTDQPVYIQGDFNLHQDGTDDTAGVAIEEFKQKLPASGPYTAQQFYNDRVDRDDSFAKPNIDRWRPSEILADSITILSSAFCDGSVADSFVLPATIQSSPFKPDYTISTNQSNIDGDRRVYNKAGLYGPGCPSNGRGSFNNQNRPKSALQSGRDWMRENSSPYTYLQRNLLDLTGKFDYWTDFTSPIKISRVGQPLVVDAQAGLPLLTSRPATPTTVPPTNTAAPYPSKGGNYIAVDEDNTARLMTAQETRINSIVVSGIHPSREKQGYGGLHNFPRFLENWGSRNLFFAGSFLQLNFSNYATAPFETETWEPPAVTTGIDNESIPYYSPPNRLWGYDVALQLSPAGPAAARFVTSGKDRSEFYSEPPVNDPYIAKLCKAVKNSTGLIPSGVTVNCPGS</sequence>
<comment type="caution">
    <text evidence="3">The sequence shown here is derived from an EMBL/GenBank/DDBJ whole genome shotgun (WGS) entry which is preliminary data.</text>
</comment>
<evidence type="ECO:0000313" key="4">
    <source>
        <dbReference type="Proteomes" id="UP000646053"/>
    </source>
</evidence>
<proteinExistence type="predicted"/>
<name>A0A8J7YX60_9CYAN</name>
<dbReference type="EMBL" id="WVIE01000003">
    <property type="protein sequence ID" value="NDJ16267.1"/>
    <property type="molecule type" value="Genomic_DNA"/>
</dbReference>
<reference evidence="3" key="1">
    <citation type="submission" date="2019-12" db="EMBL/GenBank/DDBJ databases">
        <title>High-Quality draft genome sequences of three cyanobacteria isolated from the limestone walls of the Old Cathedral of Coimbra.</title>
        <authorList>
            <person name="Tiago I."/>
            <person name="Soares F."/>
            <person name="Portugal A."/>
        </authorList>
    </citation>
    <scope>NUCLEOTIDE SEQUENCE</scope>
    <source>
        <strain evidence="3">A</strain>
    </source>
</reference>
<evidence type="ECO:0000256" key="2">
    <source>
        <dbReference type="SAM" id="Phobius"/>
    </source>
</evidence>
<dbReference type="NCBIfam" id="NF038301">
    <property type="entry name" value="EPS_HpsA"/>
    <property type="match status" value="1"/>
</dbReference>
<feature type="region of interest" description="Disordered" evidence="1">
    <location>
        <begin position="1603"/>
        <end position="1625"/>
    </location>
</feature>
<keyword evidence="4" id="KW-1185">Reference proteome</keyword>
<keyword evidence="2" id="KW-0812">Transmembrane</keyword>